<dbReference type="EMBL" id="JAANIU010000641">
    <property type="protein sequence ID" value="KAG1570950.1"/>
    <property type="molecule type" value="Genomic_DNA"/>
</dbReference>
<gene>
    <name evidence="1" type="ORF">G6F50_005039</name>
</gene>
<organism evidence="1 2">
    <name type="scientific">Rhizopus delemar</name>
    <dbReference type="NCBI Taxonomy" id="936053"/>
    <lineage>
        <taxon>Eukaryota</taxon>
        <taxon>Fungi</taxon>
        <taxon>Fungi incertae sedis</taxon>
        <taxon>Mucoromycota</taxon>
        <taxon>Mucoromycotina</taxon>
        <taxon>Mucoromycetes</taxon>
        <taxon>Mucorales</taxon>
        <taxon>Mucorineae</taxon>
        <taxon>Rhizopodaceae</taxon>
        <taxon>Rhizopus</taxon>
    </lineage>
</organism>
<protein>
    <submittedName>
        <fullName evidence="1">Uncharacterized protein</fullName>
    </submittedName>
</protein>
<evidence type="ECO:0000313" key="2">
    <source>
        <dbReference type="Proteomes" id="UP000740926"/>
    </source>
</evidence>
<dbReference type="Proteomes" id="UP000740926">
    <property type="component" value="Unassembled WGS sequence"/>
</dbReference>
<accession>A0A9P6Z5T7</accession>
<comment type="caution">
    <text evidence="1">The sequence shown here is derived from an EMBL/GenBank/DDBJ whole genome shotgun (WGS) entry which is preliminary data.</text>
</comment>
<proteinExistence type="predicted"/>
<evidence type="ECO:0000313" key="1">
    <source>
        <dbReference type="EMBL" id="KAG1570950.1"/>
    </source>
</evidence>
<keyword evidence="2" id="KW-1185">Reference proteome</keyword>
<dbReference type="AlphaFoldDB" id="A0A9P6Z5T7"/>
<name>A0A9P6Z5T7_9FUNG</name>
<sequence>MYNVESFSQEDIMHTVQINEAGNIASCSCCYFKFNSRAFENVSRMETLLSKLDASSIPKNELLAPTAENDSNINATSILKTDIKLDLDSLRHLKKKY</sequence>
<reference evidence="1 2" key="1">
    <citation type="journal article" date="2020" name="Microb. Genom.">
        <title>Genetic diversity of clinical and environmental Mucorales isolates obtained from an investigation of mucormycosis cases among solid organ transplant recipients.</title>
        <authorList>
            <person name="Nguyen M.H."/>
            <person name="Kaul D."/>
            <person name="Muto C."/>
            <person name="Cheng S.J."/>
            <person name="Richter R.A."/>
            <person name="Bruno V.M."/>
            <person name="Liu G."/>
            <person name="Beyhan S."/>
            <person name="Sundermann A.J."/>
            <person name="Mounaud S."/>
            <person name="Pasculle A.W."/>
            <person name="Nierman W.C."/>
            <person name="Driscoll E."/>
            <person name="Cumbie R."/>
            <person name="Clancy C.J."/>
            <person name="Dupont C.L."/>
        </authorList>
    </citation>
    <scope>NUCLEOTIDE SEQUENCE [LARGE SCALE GENOMIC DNA]</scope>
    <source>
        <strain evidence="1 2">GL24</strain>
    </source>
</reference>